<dbReference type="PANTHER" id="PTHR45229">
    <property type="entry name" value="CONSTITUTIVE ORNITHINE DECARBOXYLASE"/>
    <property type="match status" value="1"/>
</dbReference>
<evidence type="ECO:0000256" key="1">
    <source>
        <dbReference type="ARBA" id="ARBA00001933"/>
    </source>
</evidence>
<dbReference type="GO" id="GO:0005829">
    <property type="term" value="C:cytosol"/>
    <property type="evidence" value="ECO:0007669"/>
    <property type="project" value="TreeGrafter"/>
</dbReference>
<dbReference type="Pfam" id="PF03709">
    <property type="entry name" value="OKR_DC_1_N"/>
    <property type="match status" value="1"/>
</dbReference>
<gene>
    <name evidence="10" type="ORF">FHU10_1874</name>
</gene>
<dbReference type="InterPro" id="IPR015422">
    <property type="entry name" value="PyrdxlP-dep_Trfase_small"/>
</dbReference>
<dbReference type="SUPFAM" id="SSF55904">
    <property type="entry name" value="Ornithine decarboxylase C-terminal domain"/>
    <property type="match status" value="1"/>
</dbReference>
<dbReference type="Gene3D" id="3.40.640.10">
    <property type="entry name" value="Type I PLP-dependent aspartate aminotransferase-like (Major domain)"/>
    <property type="match status" value="1"/>
</dbReference>
<dbReference type="Gene3D" id="3.90.1150.10">
    <property type="entry name" value="Aspartate Aminotransferase, domain 1"/>
    <property type="match status" value="1"/>
</dbReference>
<comment type="cofactor">
    <cofactor evidence="1">
        <name>pyridoxal 5'-phosphate</name>
        <dbReference type="ChEBI" id="CHEBI:597326"/>
    </cofactor>
</comment>
<name>A0A542CVM0_SERFO</name>
<dbReference type="InterPro" id="IPR005308">
    <property type="entry name" value="OKR_de-COase_N"/>
</dbReference>
<dbReference type="Gene3D" id="3.40.50.2300">
    <property type="match status" value="1"/>
</dbReference>
<dbReference type="SUPFAM" id="SSF53383">
    <property type="entry name" value="PLP-dependent transferases"/>
    <property type="match status" value="1"/>
</dbReference>
<evidence type="ECO:0000259" key="7">
    <source>
        <dbReference type="Pfam" id="PF01276"/>
    </source>
</evidence>
<dbReference type="InterPro" id="IPR036633">
    <property type="entry name" value="Prn/Lys/Arg_de-COase_C_sf"/>
</dbReference>
<evidence type="ECO:0000256" key="5">
    <source>
        <dbReference type="ARBA" id="ARBA00023239"/>
    </source>
</evidence>
<dbReference type="OrthoDB" id="9761189at2"/>
<evidence type="ECO:0000259" key="8">
    <source>
        <dbReference type="Pfam" id="PF03709"/>
    </source>
</evidence>
<evidence type="ECO:0000256" key="6">
    <source>
        <dbReference type="PIRSR" id="PIRSR009393-1"/>
    </source>
</evidence>
<protein>
    <submittedName>
        <fullName evidence="10">Arginine decarboxylase</fullName>
    </submittedName>
</protein>
<keyword evidence="4 6" id="KW-0663">Pyridoxal phosphate</keyword>
<dbReference type="Gene3D" id="3.90.100.10">
    <property type="entry name" value="Orn/Lys/Arg decarboxylase, C-terminal domain"/>
    <property type="match status" value="1"/>
</dbReference>
<sequence length="782" mass="86914">MSYASNLNFPILIISVNNNEVQIDNPFHRIKEVLALNNYHFIHADTNETALSMAKKESGIGCIIINECDGLSQSSGSPFIKDIIRIIRAKNSRVPIFFSSSVPLLGRLSTEVIKEIHEYININEDTPKFIAGRIHLAIRQYIENLLPPYFAALKNYALDSPYYWDCPGHQGGVAYLKHPVGREFINYFGENLMRADIGISTPEMGDWLEHKGAPGESEKRAAKLFGADKTFYVTGGSSQSNQIVGHSIDLKDKIILVDRNCHKSVNHELTISQAKPVYFQPSRNGLGIIGLISPDQFEARSIRQKINDSVLAYQAEDQFPAYAIITNCTYDGLIYDVTAITQKLGKSVPRIKFDEAWYAYAKFHPLYRGRFAMDVPVDKENGPTLYAVQSTHKMLAAFSSASMIHIRNSARAPVDYDIFNQAFMMHGTTSPFYPIIASIDVATAMMEGEAGNTFVDEAIHDAISFRKTLVTVAENLKAESSTEWFFDVWQPSTLLQEGKKVPFTQVDDEVLANDPDCWLLRAGEAWHGFSDLPDGYAMLDPIKVTITCPGLSAQGEMSAFGIPAPVVAKFLDTQRIIPARNGDYTILVLFALGSTQGKWNTLIDMLMMFKHHHDDNTPLASILPEVAASSPGYRNMGLSDLCRSIHQANIELKIAELLELACSAEAIPVLTPSQAYQCLIADQTELVKVAEISNRTLGVMITPYPPGIPLIMPGEQVTSESRAIVDYLVALQAFGQRFPGFEHELQGVEVDESGTYWVRCIKETPASKKKNPADKNPIYSMF</sequence>
<organism evidence="10">
    <name type="scientific">Serratia fonticola</name>
    <dbReference type="NCBI Taxonomy" id="47917"/>
    <lineage>
        <taxon>Bacteria</taxon>
        <taxon>Pseudomonadati</taxon>
        <taxon>Pseudomonadota</taxon>
        <taxon>Gammaproteobacteria</taxon>
        <taxon>Enterobacterales</taxon>
        <taxon>Yersiniaceae</taxon>
        <taxon>Serratia</taxon>
    </lineage>
</organism>
<evidence type="ECO:0000256" key="4">
    <source>
        <dbReference type="ARBA" id="ARBA00022898"/>
    </source>
</evidence>
<dbReference type="InterPro" id="IPR011193">
    <property type="entry name" value="Orn/lys/arg_de-COase"/>
</dbReference>
<dbReference type="PIRSF" id="PIRSF009393">
    <property type="entry name" value="Orn_decarb"/>
    <property type="match status" value="1"/>
</dbReference>
<dbReference type="InterPro" id="IPR000310">
    <property type="entry name" value="Orn/Lys/Arg_deCO2ase_major_dom"/>
</dbReference>
<evidence type="ECO:0000256" key="2">
    <source>
        <dbReference type="ARBA" id="ARBA00010671"/>
    </source>
</evidence>
<feature type="modified residue" description="N6-(pyridoxal phosphate)lysine" evidence="6">
    <location>
        <position position="393"/>
    </location>
</feature>
<dbReference type="GO" id="GO:0006527">
    <property type="term" value="P:L-arginine catabolic process"/>
    <property type="evidence" value="ECO:0007669"/>
    <property type="project" value="TreeGrafter"/>
</dbReference>
<reference evidence="10" key="2">
    <citation type="submission" date="2019-08" db="EMBL/GenBank/DDBJ databases">
        <title>Investigation of anaerobic lignin degradation for improved lignocellulosic biofuels.</title>
        <authorList>
            <person name="Deangelis K.PhD."/>
        </authorList>
    </citation>
    <scope>NUCLEOTIDE SEQUENCE [LARGE SCALE GENOMIC DNA]</scope>
    <source>
        <strain evidence="10">128R</strain>
    </source>
</reference>
<evidence type="ECO:0000313" key="10">
    <source>
        <dbReference type="EMBL" id="TVZ69367.1"/>
    </source>
</evidence>
<dbReference type="GO" id="GO:0008792">
    <property type="term" value="F:arginine decarboxylase activity"/>
    <property type="evidence" value="ECO:0007669"/>
    <property type="project" value="TreeGrafter"/>
</dbReference>
<feature type="domain" description="Orn/Lys/Arg decarboxylase N-terminal" evidence="8">
    <location>
        <begin position="26"/>
        <end position="141"/>
    </location>
</feature>
<evidence type="ECO:0000256" key="3">
    <source>
        <dbReference type="ARBA" id="ARBA00022793"/>
    </source>
</evidence>
<accession>A0A542CVM0</accession>
<evidence type="ECO:0000259" key="9">
    <source>
        <dbReference type="Pfam" id="PF03711"/>
    </source>
</evidence>
<feature type="domain" description="Orn/Lys/Arg decarboxylase C-terminal" evidence="9">
    <location>
        <begin position="623"/>
        <end position="752"/>
    </location>
</feature>
<dbReference type="Pfam" id="PF03711">
    <property type="entry name" value="OKR_DC_1_C"/>
    <property type="match status" value="1"/>
</dbReference>
<proteinExistence type="inferred from homology"/>
<keyword evidence="5" id="KW-0456">Lyase</keyword>
<dbReference type="PANTHER" id="PTHR45229:SF3">
    <property type="entry name" value="BIODEGRADATIVE ARGININE DECARBOXYLASE"/>
    <property type="match status" value="1"/>
</dbReference>
<dbReference type="Pfam" id="PF01276">
    <property type="entry name" value="OKR_DC_1"/>
    <property type="match status" value="1"/>
</dbReference>
<dbReference type="AlphaFoldDB" id="A0A542CVM0"/>
<dbReference type="InterPro" id="IPR015421">
    <property type="entry name" value="PyrdxlP-dep_Trfase_major"/>
</dbReference>
<comment type="similarity">
    <text evidence="2">Belongs to the Orn/Lys/Arg decarboxylase class-I family.</text>
</comment>
<comment type="caution">
    <text evidence="10">The sequence shown here is derived from an EMBL/GenBank/DDBJ whole genome shotgun (WGS) entry which is preliminary data.</text>
</comment>
<reference evidence="10" key="1">
    <citation type="submission" date="2019-06" db="EMBL/GenBank/DDBJ databases">
        <authorList>
            <person name="Deangelis K."/>
            <person name="Huntemann M."/>
            <person name="Clum A."/>
            <person name="Pillay M."/>
            <person name="Palaniappan K."/>
            <person name="Varghese N."/>
            <person name="Mikhailova N."/>
            <person name="Stamatis D."/>
            <person name="Reddy T."/>
            <person name="Daum C."/>
            <person name="Shapiro N."/>
            <person name="Ivanova N."/>
            <person name="Kyrpides N."/>
            <person name="Woyke T."/>
        </authorList>
    </citation>
    <scope>NUCLEOTIDE SEQUENCE [LARGE SCALE GENOMIC DNA]</scope>
    <source>
        <strain evidence="10">128R</strain>
    </source>
</reference>
<feature type="domain" description="Orn/Lys/Arg decarboxylases family 1 pyridoxal-P attachment site" evidence="7">
    <location>
        <begin position="147"/>
        <end position="597"/>
    </location>
</feature>
<dbReference type="InterPro" id="IPR008286">
    <property type="entry name" value="Prn/Lys/Arg_de-COase_C"/>
</dbReference>
<dbReference type="GO" id="GO:0030170">
    <property type="term" value="F:pyridoxal phosphate binding"/>
    <property type="evidence" value="ECO:0007669"/>
    <property type="project" value="TreeGrafter"/>
</dbReference>
<dbReference type="EMBL" id="VISQ01000001">
    <property type="protein sequence ID" value="TVZ69367.1"/>
    <property type="molecule type" value="Genomic_DNA"/>
</dbReference>
<dbReference type="InterPro" id="IPR015424">
    <property type="entry name" value="PyrdxlP-dep_Trfase"/>
</dbReference>
<keyword evidence="3" id="KW-0210">Decarboxylase</keyword>